<dbReference type="EMBL" id="CP140158">
    <property type="protein sequence ID" value="WQG85132.1"/>
    <property type="molecule type" value="Genomic_DNA"/>
</dbReference>
<accession>A0ABZ0X3F4</accession>
<proteinExistence type="predicted"/>
<dbReference type="RefSeq" id="WP_018625243.1">
    <property type="nucleotide sequence ID" value="NZ_CP140158.1"/>
</dbReference>
<evidence type="ECO:0000313" key="2">
    <source>
        <dbReference type="EMBL" id="WQG85132.1"/>
    </source>
</evidence>
<protein>
    <submittedName>
        <fullName evidence="2">Uncharacterized protein</fullName>
    </submittedName>
</protein>
<feature type="transmembrane region" description="Helical" evidence="1">
    <location>
        <begin position="50"/>
        <end position="72"/>
    </location>
</feature>
<evidence type="ECO:0000313" key="3">
    <source>
        <dbReference type="Proteomes" id="UP001324185"/>
    </source>
</evidence>
<organism evidence="2 3">
    <name type="scientific">Kangiella aquimarina</name>
    <dbReference type="NCBI Taxonomy" id="261965"/>
    <lineage>
        <taxon>Bacteria</taxon>
        <taxon>Pseudomonadati</taxon>
        <taxon>Pseudomonadota</taxon>
        <taxon>Gammaproteobacteria</taxon>
        <taxon>Kangiellales</taxon>
        <taxon>Kangiellaceae</taxon>
        <taxon>Kangiella</taxon>
    </lineage>
</organism>
<keyword evidence="1" id="KW-0472">Membrane</keyword>
<keyword evidence="1" id="KW-1133">Transmembrane helix</keyword>
<dbReference type="Proteomes" id="UP001324185">
    <property type="component" value="Chromosome"/>
</dbReference>
<feature type="transmembrane region" description="Helical" evidence="1">
    <location>
        <begin position="12"/>
        <end position="30"/>
    </location>
</feature>
<evidence type="ECO:0000256" key="1">
    <source>
        <dbReference type="SAM" id="Phobius"/>
    </source>
</evidence>
<keyword evidence="1" id="KW-0812">Transmembrane</keyword>
<reference evidence="2 3" key="1">
    <citation type="submission" date="2023-11" db="EMBL/GenBank/DDBJ databases">
        <title>MicrobeMod: A computational toolkit for identifying prokaryotic methylation and restriction-modification with nanopore sequencing.</title>
        <authorList>
            <person name="Crits-Christoph A."/>
            <person name="Kang S.C."/>
            <person name="Lee H."/>
            <person name="Ostrov N."/>
        </authorList>
    </citation>
    <scope>NUCLEOTIDE SEQUENCE [LARGE SCALE GENOMIC DNA]</scope>
    <source>
        <strain evidence="2 3">DSMZ 16071</strain>
    </source>
</reference>
<sequence length="84" mass="9527">MSKAFEKWTKWFWWTAGSIYIIGTALALFLEAETVFNTFTSVISVIVYNFLSVALVGSVLYAILSLPILLLIKRKHSRSHSSQD</sequence>
<name>A0ABZ0X3F4_9GAMM</name>
<keyword evidence="3" id="KW-1185">Reference proteome</keyword>
<gene>
    <name evidence="2" type="ORF">SR900_11740</name>
</gene>